<dbReference type="GO" id="GO:0005524">
    <property type="term" value="F:ATP binding"/>
    <property type="evidence" value="ECO:0007669"/>
    <property type="project" value="UniProtKB-KW"/>
</dbReference>
<dbReference type="EMBL" id="CP119943">
    <property type="protein sequence ID" value="WFC98054.1"/>
    <property type="molecule type" value="Genomic_DNA"/>
</dbReference>
<evidence type="ECO:0000256" key="1">
    <source>
        <dbReference type="ARBA" id="ARBA00022741"/>
    </source>
</evidence>
<dbReference type="SUPFAM" id="SSF52540">
    <property type="entry name" value="P-loop containing nucleoside triphosphate hydrolases"/>
    <property type="match status" value="1"/>
</dbReference>
<evidence type="ECO:0000313" key="4">
    <source>
        <dbReference type="EMBL" id="WFC98054.1"/>
    </source>
</evidence>
<dbReference type="AlphaFoldDB" id="A0AAJ6CFS5"/>
<dbReference type="CDD" id="cd02022">
    <property type="entry name" value="DPCK"/>
    <property type="match status" value="1"/>
</dbReference>
<evidence type="ECO:0000256" key="2">
    <source>
        <dbReference type="ARBA" id="ARBA00022840"/>
    </source>
</evidence>
<proteinExistence type="inferred from homology"/>
<dbReference type="GO" id="GO:0004140">
    <property type="term" value="F:dephospho-CoA kinase activity"/>
    <property type="evidence" value="ECO:0007669"/>
    <property type="project" value="UniProtKB-EC"/>
</dbReference>
<feature type="transmembrane region" description="Helical" evidence="3">
    <location>
        <begin position="216"/>
        <end position="237"/>
    </location>
</feature>
<dbReference type="NCBIfam" id="TIGR00152">
    <property type="entry name" value="dephospho-CoA kinase"/>
    <property type="match status" value="1"/>
</dbReference>
<dbReference type="InterPro" id="IPR001977">
    <property type="entry name" value="Depp_CoAkinase"/>
</dbReference>
<dbReference type="PANTHER" id="PTHR10695">
    <property type="entry name" value="DEPHOSPHO-COA KINASE-RELATED"/>
    <property type="match status" value="1"/>
</dbReference>
<evidence type="ECO:0000256" key="3">
    <source>
        <dbReference type="SAM" id="Phobius"/>
    </source>
</evidence>
<keyword evidence="3" id="KW-0812">Transmembrane</keyword>
<keyword evidence="5" id="KW-1185">Reference proteome</keyword>
<keyword evidence="4" id="KW-0808">Transferase</keyword>
<dbReference type="Gene3D" id="3.40.50.300">
    <property type="entry name" value="P-loop containing nucleotide triphosphate hydrolases"/>
    <property type="match status" value="1"/>
</dbReference>
<dbReference type="GO" id="GO:0015937">
    <property type="term" value="P:coenzyme A biosynthetic process"/>
    <property type="evidence" value="ECO:0007669"/>
    <property type="project" value="InterPro"/>
</dbReference>
<dbReference type="HAMAP" id="MF_00376">
    <property type="entry name" value="Dephospho_CoA_kinase"/>
    <property type="match status" value="1"/>
</dbReference>
<evidence type="ECO:0000313" key="5">
    <source>
        <dbReference type="Proteomes" id="UP001219567"/>
    </source>
</evidence>
<name>A0AAJ6CFS5_9BASI</name>
<dbReference type="Pfam" id="PF01121">
    <property type="entry name" value="CoaE"/>
    <property type="match status" value="1"/>
</dbReference>
<keyword evidence="2" id="KW-0067">ATP-binding</keyword>
<accession>A0AAJ6CFS5</accession>
<protein>
    <submittedName>
        <fullName evidence="4">Dephospho-CoA kinase</fullName>
        <ecNumber evidence="4">2.7.1.24</ecNumber>
    </submittedName>
</protein>
<dbReference type="Proteomes" id="UP001219567">
    <property type="component" value="Chromosome 1"/>
</dbReference>
<dbReference type="PANTHER" id="PTHR10695:SF46">
    <property type="entry name" value="BIFUNCTIONAL COENZYME A SYNTHASE-RELATED"/>
    <property type="match status" value="1"/>
</dbReference>
<dbReference type="EC" id="2.7.1.24" evidence="4"/>
<reference evidence="4 5" key="1">
    <citation type="submission" date="2023-03" db="EMBL/GenBank/DDBJ databases">
        <title>Mating type loci evolution in Malassezia.</title>
        <authorList>
            <person name="Coelho M.A."/>
        </authorList>
    </citation>
    <scope>NUCLEOTIDE SEQUENCE [LARGE SCALE GENOMIC DNA]</scope>
    <source>
        <strain evidence="4 5">CBS 9725</strain>
    </source>
</reference>
<keyword evidence="3" id="KW-1133">Transmembrane helix</keyword>
<gene>
    <name evidence="4" type="primary">CAB5</name>
    <name evidence="4" type="ORF">MYAM1_000776</name>
</gene>
<dbReference type="PROSITE" id="PS51219">
    <property type="entry name" value="DPCK"/>
    <property type="match status" value="1"/>
</dbReference>
<sequence>MLVIGLTGGIASGKSSVSKLLRNKGIPVVDLDEIAVEVVKPGSPTLKRLTMAFGDEILNEDRSLNRAALGRLAFENPEKTRLLNQITHTTIRKVMIFRLIKLWLTGTRCVVVDTPLLIEAGLYKWCGLNVIVWCTFEQQLTRMLKRDANVKGLTEDDARARLASQLSLRAKLRYADKIIDNSTECHDGTTPMEAEVQALVDNLKHDQSNPLDTVQWLVNWLIPPIGLLFGLLIALLHRKKLDIQHKRQLLAEKKES</sequence>
<organism evidence="4 5">
    <name type="scientific">Malassezia yamatoensis</name>
    <dbReference type="NCBI Taxonomy" id="253288"/>
    <lineage>
        <taxon>Eukaryota</taxon>
        <taxon>Fungi</taxon>
        <taxon>Dikarya</taxon>
        <taxon>Basidiomycota</taxon>
        <taxon>Ustilaginomycotina</taxon>
        <taxon>Malasseziomycetes</taxon>
        <taxon>Malasseziales</taxon>
        <taxon>Malasseziaceae</taxon>
        <taxon>Malassezia</taxon>
    </lineage>
</organism>
<dbReference type="InterPro" id="IPR027417">
    <property type="entry name" value="P-loop_NTPase"/>
</dbReference>
<keyword evidence="1" id="KW-0547">Nucleotide-binding</keyword>
<keyword evidence="3" id="KW-0472">Membrane</keyword>
<keyword evidence="4" id="KW-0418">Kinase</keyword>